<keyword evidence="1" id="KW-0808">Transferase</keyword>
<dbReference type="EMBL" id="JAOUSF010000002">
    <property type="protein sequence ID" value="MCU9613050.1"/>
    <property type="molecule type" value="Genomic_DNA"/>
</dbReference>
<keyword evidence="2" id="KW-0012">Acyltransferase</keyword>
<accession>A0AAE3IVW7</accession>
<dbReference type="GO" id="GO:0016747">
    <property type="term" value="F:acyltransferase activity, transferring groups other than amino-acyl groups"/>
    <property type="evidence" value="ECO:0007669"/>
    <property type="project" value="InterPro"/>
</dbReference>
<protein>
    <submittedName>
        <fullName evidence="4">GNAT family N-acetyltransferase</fullName>
    </submittedName>
</protein>
<dbReference type="CDD" id="cd04301">
    <property type="entry name" value="NAT_SF"/>
    <property type="match status" value="1"/>
</dbReference>
<dbReference type="InterPro" id="IPR000182">
    <property type="entry name" value="GNAT_dom"/>
</dbReference>
<evidence type="ECO:0000313" key="5">
    <source>
        <dbReference type="Proteomes" id="UP001209318"/>
    </source>
</evidence>
<evidence type="ECO:0000256" key="1">
    <source>
        <dbReference type="ARBA" id="ARBA00022679"/>
    </source>
</evidence>
<evidence type="ECO:0000313" key="4">
    <source>
        <dbReference type="EMBL" id="MCU9613050.1"/>
    </source>
</evidence>
<evidence type="ECO:0000256" key="2">
    <source>
        <dbReference type="ARBA" id="ARBA00023315"/>
    </source>
</evidence>
<feature type="domain" description="N-acetyltransferase" evidence="3">
    <location>
        <begin position="2"/>
        <end position="170"/>
    </location>
</feature>
<dbReference type="AlphaFoldDB" id="A0AAE3IVW7"/>
<proteinExistence type="predicted"/>
<dbReference type="Gene3D" id="3.40.630.30">
    <property type="match status" value="1"/>
</dbReference>
<comment type="caution">
    <text evidence="4">The sequence shown here is derived from an EMBL/GenBank/DDBJ whole genome shotgun (WGS) entry which is preliminary data.</text>
</comment>
<dbReference type="Proteomes" id="UP001209318">
    <property type="component" value="Unassembled WGS sequence"/>
</dbReference>
<dbReference type="SUPFAM" id="SSF55729">
    <property type="entry name" value="Acyl-CoA N-acyltransferases (Nat)"/>
    <property type="match status" value="1"/>
</dbReference>
<dbReference type="InterPro" id="IPR016181">
    <property type="entry name" value="Acyl_CoA_acyltransferase"/>
</dbReference>
<name>A0AAE3IVW7_9BACI</name>
<dbReference type="PANTHER" id="PTHR43420:SF52">
    <property type="entry name" value="N-ACETYLTRANSFERASE YODP"/>
    <property type="match status" value="1"/>
</dbReference>
<organism evidence="4 5">
    <name type="scientific">Perspicuibacillus lycopersici</name>
    <dbReference type="NCBI Taxonomy" id="1325689"/>
    <lineage>
        <taxon>Bacteria</taxon>
        <taxon>Bacillati</taxon>
        <taxon>Bacillota</taxon>
        <taxon>Bacilli</taxon>
        <taxon>Bacillales</taxon>
        <taxon>Bacillaceae</taxon>
        <taxon>Perspicuibacillus</taxon>
    </lineage>
</organism>
<keyword evidence="5" id="KW-1185">Reference proteome</keyword>
<dbReference type="Pfam" id="PF00583">
    <property type="entry name" value="Acetyltransf_1"/>
    <property type="match status" value="1"/>
</dbReference>
<dbReference type="PANTHER" id="PTHR43420">
    <property type="entry name" value="ACETYLTRANSFERASE"/>
    <property type="match status" value="1"/>
</dbReference>
<dbReference type="PROSITE" id="PS51186">
    <property type="entry name" value="GNAT"/>
    <property type="match status" value="1"/>
</dbReference>
<dbReference type="RefSeq" id="WP_263072258.1">
    <property type="nucleotide sequence ID" value="NZ_JAOUSF010000002.1"/>
</dbReference>
<sequence>MTEMVRAKQSDFEEIVAMYELCKADLLSKEIYQWDETYPNREYLADCIAEEHLYVLKENERIAGAIVLNKWQAEEWQEISWQFEESDCLIVHTFCIHPDFQRQGLGSTLLRLVEEHAKARGYTSIRLDAFAGNPSAWKFYERKGYEKRGEIRFTFKPEGHQRYYCYEKAI</sequence>
<reference evidence="4" key="1">
    <citation type="submission" date="2022-10" db="EMBL/GenBank/DDBJ databases">
        <title>Description of Fervidibacillus gen. nov. in the family Fervidibacillaceae fam. nov. with two species, Fervidibacillus albus sp. nov., and Fervidibacillus halotolerans sp. nov., isolated from tidal flat sediments.</title>
        <authorList>
            <person name="Kwon K.K."/>
            <person name="Yang S.-H."/>
        </authorList>
    </citation>
    <scope>NUCLEOTIDE SEQUENCE</scope>
    <source>
        <strain evidence="4">JCM 19140</strain>
    </source>
</reference>
<dbReference type="InterPro" id="IPR050680">
    <property type="entry name" value="YpeA/RimI_acetyltransf"/>
</dbReference>
<evidence type="ECO:0000259" key="3">
    <source>
        <dbReference type="PROSITE" id="PS51186"/>
    </source>
</evidence>
<gene>
    <name evidence="4" type="ORF">OEV98_05735</name>
</gene>